<dbReference type="AlphaFoldDB" id="M0IBE4"/>
<evidence type="ECO:0000313" key="2">
    <source>
        <dbReference type="EMBL" id="ELZ94105.1"/>
    </source>
</evidence>
<dbReference type="OrthoDB" id="205469at2157"/>
<dbReference type="PATRIC" id="fig|662479.7.peg.2190"/>
<organism evidence="2 3">
    <name type="scientific">Haloferax mucosum ATCC BAA-1512</name>
    <dbReference type="NCBI Taxonomy" id="662479"/>
    <lineage>
        <taxon>Archaea</taxon>
        <taxon>Methanobacteriati</taxon>
        <taxon>Methanobacteriota</taxon>
        <taxon>Stenosarchaea group</taxon>
        <taxon>Halobacteria</taxon>
        <taxon>Halobacteriales</taxon>
        <taxon>Haloferacaceae</taxon>
        <taxon>Haloferax</taxon>
    </lineage>
</organism>
<dbReference type="EMBL" id="AOLN01000013">
    <property type="protein sequence ID" value="ELZ94105.1"/>
    <property type="molecule type" value="Genomic_DNA"/>
</dbReference>
<feature type="compositionally biased region" description="Low complexity" evidence="1">
    <location>
        <begin position="40"/>
        <end position="60"/>
    </location>
</feature>
<feature type="region of interest" description="Disordered" evidence="1">
    <location>
        <begin position="33"/>
        <end position="82"/>
    </location>
</feature>
<gene>
    <name evidence="2" type="ORF">C440_10808</name>
</gene>
<dbReference type="STRING" id="662479.C440_10808"/>
<dbReference type="Proteomes" id="UP000011550">
    <property type="component" value="Unassembled WGS sequence"/>
</dbReference>
<comment type="caution">
    <text evidence="2">The sequence shown here is derived from an EMBL/GenBank/DDBJ whole genome shotgun (WGS) entry which is preliminary data.</text>
</comment>
<proteinExistence type="predicted"/>
<dbReference type="RefSeq" id="WP_008320473.1">
    <property type="nucleotide sequence ID" value="NZ_AOLN01000013.1"/>
</dbReference>
<sequence>MKRRSAVAVAIVVLVVVLGVAFGTGLAPGFGSGVEDGDASSSDFPTQTPTPTQMSSPTPSEEAERGTPTEDTSTPDEESADPPFVFEIDSIETCGQTCRDVTSTLTNQQDERAADTTVYSRIFVGNSTDTDDVIWQGKEEVGGLPAGDSYTTTRRVELSLTEAFAVQQADGWITIQTTIETDEQTLTYAERRDVI</sequence>
<reference evidence="2 3" key="1">
    <citation type="journal article" date="2014" name="PLoS Genet.">
        <title>Phylogenetically driven sequencing of extremely halophilic archaea reveals strategies for static and dynamic osmo-response.</title>
        <authorList>
            <person name="Becker E.A."/>
            <person name="Seitzer P.M."/>
            <person name="Tritt A."/>
            <person name="Larsen D."/>
            <person name="Krusor M."/>
            <person name="Yao A.I."/>
            <person name="Wu D."/>
            <person name="Madern D."/>
            <person name="Eisen J.A."/>
            <person name="Darling A.E."/>
            <person name="Facciotti M.T."/>
        </authorList>
    </citation>
    <scope>NUCLEOTIDE SEQUENCE [LARGE SCALE GENOMIC DNA]</scope>
    <source>
        <strain evidence="2 3">ATCC BAA-1512</strain>
    </source>
</reference>
<keyword evidence="3" id="KW-1185">Reference proteome</keyword>
<evidence type="ECO:0000256" key="1">
    <source>
        <dbReference type="SAM" id="MobiDB-lite"/>
    </source>
</evidence>
<name>M0IBE4_9EURY</name>
<protein>
    <submittedName>
        <fullName evidence="2">Uncharacterized protein</fullName>
    </submittedName>
</protein>
<evidence type="ECO:0000313" key="3">
    <source>
        <dbReference type="Proteomes" id="UP000011550"/>
    </source>
</evidence>
<accession>M0IBE4</accession>